<name>A0A8H7ATI1_9PLEO</name>
<dbReference type="EMBL" id="JAAABM010000025">
    <property type="protein sequence ID" value="KAF7671032.1"/>
    <property type="molecule type" value="Genomic_DNA"/>
</dbReference>
<sequence>MSSRQIPWCVVTKDMMENQPIVSLPLPEPHITLRISAPMDRPSLTVCSDMNTTID</sequence>
<evidence type="ECO:0000313" key="1">
    <source>
        <dbReference type="EMBL" id="KAF7671032.1"/>
    </source>
</evidence>
<keyword evidence="2" id="KW-1185">Reference proteome</keyword>
<dbReference type="AlphaFoldDB" id="A0A8H7ATI1"/>
<protein>
    <submittedName>
        <fullName evidence="1">Uncharacterized protein</fullName>
    </submittedName>
</protein>
<accession>A0A8H7ATI1</accession>
<evidence type="ECO:0000313" key="2">
    <source>
        <dbReference type="Proteomes" id="UP000596902"/>
    </source>
</evidence>
<reference evidence="1" key="2">
    <citation type="submission" date="2020-08" db="EMBL/GenBank/DDBJ databases">
        <title>Draft Genome Sequence of Cumin Blight Pathogen Alternaria burnsii.</title>
        <authorList>
            <person name="Feng Z."/>
        </authorList>
    </citation>
    <scope>NUCLEOTIDE SEQUENCE</scope>
    <source>
        <strain evidence="1">CBS107.38</strain>
    </source>
</reference>
<dbReference type="Proteomes" id="UP000596902">
    <property type="component" value="Unassembled WGS sequence"/>
</dbReference>
<reference evidence="1" key="1">
    <citation type="submission" date="2020-01" db="EMBL/GenBank/DDBJ databases">
        <authorList>
            <person name="Feng Z.H.Z."/>
        </authorList>
    </citation>
    <scope>NUCLEOTIDE SEQUENCE</scope>
    <source>
        <strain evidence="1">CBS107.38</strain>
    </source>
</reference>
<dbReference type="RefSeq" id="XP_038781414.1">
    <property type="nucleotide sequence ID" value="XM_038935860.1"/>
</dbReference>
<proteinExistence type="predicted"/>
<organism evidence="1 2">
    <name type="scientific">Alternaria burnsii</name>
    <dbReference type="NCBI Taxonomy" id="1187904"/>
    <lineage>
        <taxon>Eukaryota</taxon>
        <taxon>Fungi</taxon>
        <taxon>Dikarya</taxon>
        <taxon>Ascomycota</taxon>
        <taxon>Pezizomycotina</taxon>
        <taxon>Dothideomycetes</taxon>
        <taxon>Pleosporomycetidae</taxon>
        <taxon>Pleosporales</taxon>
        <taxon>Pleosporineae</taxon>
        <taxon>Pleosporaceae</taxon>
        <taxon>Alternaria</taxon>
        <taxon>Alternaria sect. Alternaria</taxon>
    </lineage>
</organism>
<dbReference type="GeneID" id="62209038"/>
<gene>
    <name evidence="1" type="ORF">GT037_010813</name>
</gene>
<comment type="caution">
    <text evidence="1">The sequence shown here is derived from an EMBL/GenBank/DDBJ whole genome shotgun (WGS) entry which is preliminary data.</text>
</comment>